<dbReference type="SMART" id="SM00365">
    <property type="entry name" value="LRR_SD22"/>
    <property type="match status" value="12"/>
</dbReference>
<evidence type="ECO:0000313" key="5">
    <source>
        <dbReference type="Proteomes" id="UP000005408"/>
    </source>
</evidence>
<dbReference type="SUPFAM" id="SSF52058">
    <property type="entry name" value="L domain-like"/>
    <property type="match status" value="2"/>
</dbReference>
<dbReference type="InterPro" id="IPR027417">
    <property type="entry name" value="P-loop_NTPase"/>
</dbReference>
<dbReference type="SMART" id="SM00072">
    <property type="entry name" value="GuKc"/>
    <property type="match status" value="1"/>
</dbReference>
<accession>A0A8W8M4M8</accession>
<dbReference type="InterPro" id="IPR032675">
    <property type="entry name" value="LRR_dom_sf"/>
</dbReference>
<organism evidence="4 5">
    <name type="scientific">Magallana gigas</name>
    <name type="common">Pacific oyster</name>
    <name type="synonym">Crassostrea gigas</name>
    <dbReference type="NCBI Taxonomy" id="29159"/>
    <lineage>
        <taxon>Eukaryota</taxon>
        <taxon>Metazoa</taxon>
        <taxon>Spiralia</taxon>
        <taxon>Lophotrochozoa</taxon>
        <taxon>Mollusca</taxon>
        <taxon>Bivalvia</taxon>
        <taxon>Autobranchia</taxon>
        <taxon>Pteriomorphia</taxon>
        <taxon>Ostreida</taxon>
        <taxon>Ostreoidea</taxon>
        <taxon>Ostreidae</taxon>
        <taxon>Magallana</taxon>
    </lineage>
</organism>
<dbReference type="PROSITE" id="PS50052">
    <property type="entry name" value="GUANYLATE_KINASE_2"/>
    <property type="match status" value="1"/>
</dbReference>
<sequence length="782" mass="89425">MFSRSKIVITNYLEVKGLNDNSSIDLSPLSSLQYMLILDVSHNKLTKLLDFTPPKNLKEANFGYNEIEEMTDLSAYHYLTVLNLDHNKISKITGLEKCTRLQDLSLAHNKVERIHGLENLPLQSLNLCHNHIKKIENLETLRLLRSINLAGNNIRSLAGLEDHPLLENVDLEDNEVIDISEMKYIKESQMLRQVNLLRNPIQELPDYRLPILFRMPSLTELDRHGVKVAAINKFNLPAEIVAARDHITHVVYSFLQPSRILDNTLPSMETPYPMLVLVGPQGSGKKDLALKLVEEFSDYFGYCVTHTTRKPHKEETPGRDYHFVDLEKFEFDIRWVLEGNLVHTGGETHVLNFDTNVLSLDNVRVPTEMTDGAENEIVESEDEEDEDIELSPGGILDEETIGRNLSNLGRSADGSQQVFLHVQIAGFSLKDITALSNFVHLQKVELPYNELTDLSPLSSLQYMLILDVSHNKLTKLLDFTPPKNLKEANFGYNDIEEMADLSAYHYLTVLNLDHNKISKITGLEKCTRLQDLSLAHNKVERIHGLENLPLQSLNLCHNHIKKIENLETLRLLRSINLAGNNIRSLAGLEDHPLLENVDLEDNEVIDISEMKYIKESQMLRQVNLLRNPIQELPDYRLSILFRMPSLTELDRHRVEVEEKVAAVNMFNPPAEIVAARDHIMHVVYSFLQPSRILDNTLPSMETPYPMLVLVGPQGSGKKDLALKLVEEFSDYFGYWLVNYCLMFKRQLLNLSLTSCMLFWAKINNLFQKNFPPGQVDHLVCLQ</sequence>
<dbReference type="FunFam" id="3.80.10.10:FF:000191">
    <property type="entry name" value="Leucine rich repeats and guanylate kinase domain containing"/>
    <property type="match status" value="1"/>
</dbReference>
<dbReference type="EnsemblMetazoa" id="G31148.1">
    <property type="protein sequence ID" value="G31148.1:cds"/>
    <property type="gene ID" value="G31148"/>
</dbReference>
<dbReference type="PANTHER" id="PTHR46652:SF8">
    <property type="entry name" value="LEUCINE RICH REPEAT CONTAINING 23"/>
    <property type="match status" value="1"/>
</dbReference>
<dbReference type="InterPro" id="IPR008145">
    <property type="entry name" value="GK/Ca_channel_bsu"/>
</dbReference>
<dbReference type="PANTHER" id="PTHR46652">
    <property type="entry name" value="LEUCINE-RICH REPEAT AND IQ DOMAIN-CONTAINING PROTEIN 1-RELATED"/>
    <property type="match status" value="1"/>
</dbReference>
<feature type="domain" description="Guanylate kinase-like" evidence="3">
    <location>
        <begin position="272"/>
        <end position="334"/>
    </location>
</feature>
<dbReference type="PROSITE" id="PS51450">
    <property type="entry name" value="LRR"/>
    <property type="match status" value="9"/>
</dbReference>
<dbReference type="InterPro" id="IPR050836">
    <property type="entry name" value="SDS22/Internalin_LRR"/>
</dbReference>
<evidence type="ECO:0000256" key="2">
    <source>
        <dbReference type="ARBA" id="ARBA00022737"/>
    </source>
</evidence>
<dbReference type="Pfam" id="PF14580">
    <property type="entry name" value="LRR_9"/>
    <property type="match status" value="2"/>
</dbReference>
<evidence type="ECO:0000313" key="4">
    <source>
        <dbReference type="EnsemblMetazoa" id="G31148.1:cds"/>
    </source>
</evidence>
<dbReference type="SUPFAM" id="SSF52540">
    <property type="entry name" value="P-loop containing nucleoside triphosphate hydrolases"/>
    <property type="match status" value="1"/>
</dbReference>
<dbReference type="InterPro" id="IPR008144">
    <property type="entry name" value="Guanylate_kin-like_dom"/>
</dbReference>
<dbReference type="Gene3D" id="3.80.10.10">
    <property type="entry name" value="Ribonuclease Inhibitor"/>
    <property type="match status" value="4"/>
</dbReference>
<dbReference type="Pfam" id="PF12799">
    <property type="entry name" value="LRR_4"/>
    <property type="match status" value="2"/>
</dbReference>
<evidence type="ECO:0000256" key="1">
    <source>
        <dbReference type="ARBA" id="ARBA00022614"/>
    </source>
</evidence>
<keyword evidence="1" id="KW-0433">Leucine-rich repeat</keyword>
<dbReference type="Gene3D" id="3.40.50.300">
    <property type="entry name" value="P-loop containing nucleotide triphosphate hydrolases"/>
    <property type="match status" value="1"/>
</dbReference>
<reference evidence="4" key="1">
    <citation type="submission" date="2022-08" db="UniProtKB">
        <authorList>
            <consortium name="EnsemblMetazoa"/>
        </authorList>
    </citation>
    <scope>IDENTIFICATION</scope>
    <source>
        <strain evidence="4">05x7-T-G4-1.051#20</strain>
    </source>
</reference>
<proteinExistence type="predicted"/>
<dbReference type="AlphaFoldDB" id="A0A8W8M4M8"/>
<dbReference type="InterPro" id="IPR001611">
    <property type="entry name" value="Leu-rich_rpt"/>
</dbReference>
<keyword evidence="5" id="KW-1185">Reference proteome</keyword>
<dbReference type="InterPro" id="IPR025875">
    <property type="entry name" value="Leu-rich_rpt_4"/>
</dbReference>
<evidence type="ECO:0000259" key="3">
    <source>
        <dbReference type="PROSITE" id="PS50052"/>
    </source>
</evidence>
<dbReference type="Proteomes" id="UP000005408">
    <property type="component" value="Unassembled WGS sequence"/>
</dbReference>
<protein>
    <recommendedName>
        <fullName evidence="3">Guanylate kinase-like domain-containing protein</fullName>
    </recommendedName>
</protein>
<keyword evidence="2" id="KW-0677">Repeat</keyword>
<dbReference type="Pfam" id="PF00625">
    <property type="entry name" value="Guanylate_kin"/>
    <property type="match status" value="1"/>
</dbReference>
<name>A0A8W8M4M8_MAGGI</name>